<comment type="caution">
    <text evidence="2">The sequence shown here is derived from an EMBL/GenBank/DDBJ whole genome shotgun (WGS) entry which is preliminary data.</text>
</comment>
<feature type="compositionally biased region" description="Pro residues" evidence="1">
    <location>
        <begin position="55"/>
        <end position="71"/>
    </location>
</feature>
<feature type="region of interest" description="Disordered" evidence="1">
    <location>
        <begin position="50"/>
        <end position="72"/>
    </location>
</feature>
<dbReference type="Proteomes" id="UP001179952">
    <property type="component" value="Unassembled WGS sequence"/>
</dbReference>
<evidence type="ECO:0000313" key="2">
    <source>
        <dbReference type="EMBL" id="KAK1272172.1"/>
    </source>
</evidence>
<evidence type="ECO:0000313" key="3">
    <source>
        <dbReference type="Proteomes" id="UP001179952"/>
    </source>
</evidence>
<name>A0AAV9B6Y8_ACOGR</name>
<organism evidence="2 3">
    <name type="scientific">Acorus gramineus</name>
    <name type="common">Dwarf sweet flag</name>
    <dbReference type="NCBI Taxonomy" id="55184"/>
    <lineage>
        <taxon>Eukaryota</taxon>
        <taxon>Viridiplantae</taxon>
        <taxon>Streptophyta</taxon>
        <taxon>Embryophyta</taxon>
        <taxon>Tracheophyta</taxon>
        <taxon>Spermatophyta</taxon>
        <taxon>Magnoliopsida</taxon>
        <taxon>Liliopsida</taxon>
        <taxon>Acoraceae</taxon>
        <taxon>Acorus</taxon>
    </lineage>
</organism>
<reference evidence="2" key="2">
    <citation type="submission" date="2023-06" db="EMBL/GenBank/DDBJ databases">
        <authorList>
            <person name="Ma L."/>
            <person name="Liu K.-W."/>
            <person name="Li Z."/>
            <person name="Hsiao Y.-Y."/>
            <person name="Qi Y."/>
            <person name="Fu T."/>
            <person name="Tang G."/>
            <person name="Zhang D."/>
            <person name="Sun W.-H."/>
            <person name="Liu D.-K."/>
            <person name="Li Y."/>
            <person name="Chen G.-Z."/>
            <person name="Liu X.-D."/>
            <person name="Liao X.-Y."/>
            <person name="Jiang Y.-T."/>
            <person name="Yu X."/>
            <person name="Hao Y."/>
            <person name="Huang J."/>
            <person name="Zhao X.-W."/>
            <person name="Ke S."/>
            <person name="Chen Y.-Y."/>
            <person name="Wu W.-L."/>
            <person name="Hsu J.-L."/>
            <person name="Lin Y.-F."/>
            <person name="Huang M.-D."/>
            <person name="Li C.-Y."/>
            <person name="Huang L."/>
            <person name="Wang Z.-W."/>
            <person name="Zhao X."/>
            <person name="Zhong W.-Y."/>
            <person name="Peng D.-H."/>
            <person name="Ahmad S."/>
            <person name="Lan S."/>
            <person name="Zhang J.-S."/>
            <person name="Tsai W.-C."/>
            <person name="Van De Peer Y."/>
            <person name="Liu Z.-J."/>
        </authorList>
    </citation>
    <scope>NUCLEOTIDE SEQUENCE</scope>
    <source>
        <strain evidence="2">SCP</strain>
        <tissue evidence="2">Leaves</tissue>
    </source>
</reference>
<keyword evidence="3" id="KW-1185">Reference proteome</keyword>
<dbReference type="EMBL" id="JAUJYN010000005">
    <property type="protein sequence ID" value="KAK1272172.1"/>
    <property type="molecule type" value="Genomic_DNA"/>
</dbReference>
<dbReference type="AlphaFoldDB" id="A0AAV9B6Y8"/>
<proteinExistence type="predicted"/>
<accession>A0AAV9B6Y8</accession>
<evidence type="ECO:0000256" key="1">
    <source>
        <dbReference type="SAM" id="MobiDB-lite"/>
    </source>
</evidence>
<reference evidence="2" key="1">
    <citation type="journal article" date="2023" name="Nat. Commun.">
        <title>Diploid and tetraploid genomes of Acorus and the evolution of monocots.</title>
        <authorList>
            <person name="Ma L."/>
            <person name="Liu K.W."/>
            <person name="Li Z."/>
            <person name="Hsiao Y.Y."/>
            <person name="Qi Y."/>
            <person name="Fu T."/>
            <person name="Tang G.D."/>
            <person name="Zhang D."/>
            <person name="Sun W.H."/>
            <person name="Liu D.K."/>
            <person name="Li Y."/>
            <person name="Chen G.Z."/>
            <person name="Liu X.D."/>
            <person name="Liao X.Y."/>
            <person name="Jiang Y.T."/>
            <person name="Yu X."/>
            <person name="Hao Y."/>
            <person name="Huang J."/>
            <person name="Zhao X.W."/>
            <person name="Ke S."/>
            <person name="Chen Y.Y."/>
            <person name="Wu W.L."/>
            <person name="Hsu J.L."/>
            <person name="Lin Y.F."/>
            <person name="Huang M.D."/>
            <person name="Li C.Y."/>
            <person name="Huang L."/>
            <person name="Wang Z.W."/>
            <person name="Zhao X."/>
            <person name="Zhong W.Y."/>
            <person name="Peng D.H."/>
            <person name="Ahmad S."/>
            <person name="Lan S."/>
            <person name="Zhang J.S."/>
            <person name="Tsai W.C."/>
            <person name="Van de Peer Y."/>
            <person name="Liu Z.J."/>
        </authorList>
    </citation>
    <scope>NUCLEOTIDE SEQUENCE</scope>
    <source>
        <strain evidence="2">SCP</strain>
    </source>
</reference>
<gene>
    <name evidence="2" type="ORF">QJS04_geneDACA005812</name>
</gene>
<sequence>MEEGEQTMSLILHGCALARDLESNIAGYLGQPELLLASCDRISDVFRQASDRLRSPPPPPPPLLPPPPPQPIGDVALFKAPDYPGPTTVGGTDFEAAGPSVQRAATRKKKWVSSQGMHNCLSRYKKKKKKLLMTIGSCVSQERQYREIYRESSRARAPGRRRGHPAARRVHVAQVRTERHPRLQVPQVIALFRK</sequence>
<protein>
    <submittedName>
        <fullName evidence="2">Uncharacterized protein</fullName>
    </submittedName>
</protein>